<dbReference type="SUPFAM" id="SSF51735">
    <property type="entry name" value="NAD(P)-binding Rossmann-fold domains"/>
    <property type="match status" value="1"/>
</dbReference>
<dbReference type="PRINTS" id="PR00081">
    <property type="entry name" value="GDHRDH"/>
</dbReference>
<dbReference type="SMART" id="SM00822">
    <property type="entry name" value="PKS_KR"/>
    <property type="match status" value="1"/>
</dbReference>
<dbReference type="PANTHER" id="PTHR48107">
    <property type="entry name" value="NADPH-DEPENDENT ALDEHYDE REDUCTASE-LIKE PROTEIN, CHLOROPLASTIC-RELATED"/>
    <property type="match status" value="1"/>
</dbReference>
<feature type="region of interest" description="Disordered" evidence="3">
    <location>
        <begin position="1"/>
        <end position="44"/>
    </location>
</feature>
<evidence type="ECO:0000256" key="3">
    <source>
        <dbReference type="SAM" id="MobiDB-lite"/>
    </source>
</evidence>
<name>A0A6G4AD63_9ACTN</name>
<protein>
    <submittedName>
        <fullName evidence="5">SDR family oxidoreductase</fullName>
    </submittedName>
</protein>
<evidence type="ECO:0000256" key="2">
    <source>
        <dbReference type="ARBA" id="ARBA00023002"/>
    </source>
</evidence>
<dbReference type="Pfam" id="PF13561">
    <property type="entry name" value="adh_short_C2"/>
    <property type="match status" value="1"/>
</dbReference>
<dbReference type="InterPro" id="IPR036291">
    <property type="entry name" value="NAD(P)-bd_dom_sf"/>
</dbReference>
<keyword evidence="2" id="KW-0560">Oxidoreductase</keyword>
<dbReference type="GO" id="GO:0016614">
    <property type="term" value="F:oxidoreductase activity, acting on CH-OH group of donors"/>
    <property type="evidence" value="ECO:0007669"/>
    <property type="project" value="UniProtKB-ARBA"/>
</dbReference>
<dbReference type="FunFam" id="3.40.50.720:FF:000084">
    <property type="entry name" value="Short-chain dehydrogenase reductase"/>
    <property type="match status" value="1"/>
</dbReference>
<accession>A0A6G4AD63</accession>
<dbReference type="PRINTS" id="PR00080">
    <property type="entry name" value="SDRFAMILY"/>
</dbReference>
<proteinExistence type="inferred from homology"/>
<organism evidence="5 6">
    <name type="scientific">Streptomyces rhizosphaericus</name>
    <dbReference type="NCBI Taxonomy" id="114699"/>
    <lineage>
        <taxon>Bacteria</taxon>
        <taxon>Bacillati</taxon>
        <taxon>Actinomycetota</taxon>
        <taxon>Actinomycetes</taxon>
        <taxon>Kitasatosporales</taxon>
        <taxon>Streptomycetaceae</taxon>
        <taxon>Streptomyces</taxon>
        <taxon>Streptomyces violaceusniger group</taxon>
    </lineage>
</organism>
<evidence type="ECO:0000256" key="1">
    <source>
        <dbReference type="ARBA" id="ARBA00006484"/>
    </source>
</evidence>
<dbReference type="InterPro" id="IPR057326">
    <property type="entry name" value="KR_dom"/>
</dbReference>
<evidence type="ECO:0000313" key="6">
    <source>
        <dbReference type="Proteomes" id="UP000476310"/>
    </source>
</evidence>
<feature type="domain" description="Ketoreductase" evidence="4">
    <location>
        <begin position="62"/>
        <end position="248"/>
    </location>
</feature>
<evidence type="ECO:0000313" key="5">
    <source>
        <dbReference type="EMBL" id="NEW71158.1"/>
    </source>
</evidence>
<reference evidence="5" key="1">
    <citation type="submission" date="2020-02" db="EMBL/GenBank/DDBJ databases">
        <title>A new Streptomyces sp. for controlling soil-borne diseases.</title>
        <authorList>
            <person name="Li X."/>
            <person name="Tian Y."/>
            <person name="Gao K."/>
        </authorList>
    </citation>
    <scope>NUCLEOTIDE SEQUENCE [LARGE SCALE GENOMIC DNA]</scope>
    <source>
        <strain evidence="5">0250</strain>
    </source>
</reference>
<dbReference type="Gene3D" id="3.40.50.720">
    <property type="entry name" value="NAD(P)-binding Rossmann-like Domain"/>
    <property type="match status" value="1"/>
</dbReference>
<dbReference type="EMBL" id="JAAIKT010000011">
    <property type="protein sequence ID" value="NEW71158.1"/>
    <property type="molecule type" value="Genomic_DNA"/>
</dbReference>
<sequence>MAVQERNATKTAAYETAPQVVSEPTPRFRALKQEPPGLERDMDPRPRYRAENYRASGKLTGKVALITGGDSGIGRAVALLYAREGADVAIVYLPYEQPDAEETQRVVEEQGRTCLLLPGDLCDPDFCRGVVEQTVRRFGRLNILVNNAAYLNSKLELEQLTAEDWDRTFKTNVYAYFHLVMAALPHLEPGDAVIATATEEALKGSTTMIDYAASKAALVAFTKSIAPHLAERGVRANIVAPGPTWTALNNSDDHMPREGLADLGSEAPLGRPAQPEEIAPAYVYLASDADSSYTVGEVIAVTGGIVDTR</sequence>
<comment type="similarity">
    <text evidence="1">Belongs to the short-chain dehydrogenases/reductases (SDR) family.</text>
</comment>
<evidence type="ECO:0000259" key="4">
    <source>
        <dbReference type="SMART" id="SM00822"/>
    </source>
</evidence>
<dbReference type="InterPro" id="IPR002347">
    <property type="entry name" value="SDR_fam"/>
</dbReference>
<dbReference type="AlphaFoldDB" id="A0A6G4AD63"/>
<comment type="caution">
    <text evidence="5">The sequence shown here is derived from an EMBL/GenBank/DDBJ whole genome shotgun (WGS) entry which is preliminary data.</text>
</comment>
<dbReference type="PANTHER" id="PTHR48107:SF16">
    <property type="entry name" value="NADPH-DEPENDENT ALDEHYDE REDUCTASE 1, CHLOROPLASTIC"/>
    <property type="match status" value="1"/>
</dbReference>
<keyword evidence="6" id="KW-1185">Reference proteome</keyword>
<gene>
    <name evidence="5" type="ORF">G4H13_12310</name>
</gene>
<dbReference type="Proteomes" id="UP000476310">
    <property type="component" value="Unassembled WGS sequence"/>
</dbReference>